<dbReference type="InterPro" id="IPR054707">
    <property type="entry name" value="DhpH_subs-bd"/>
</dbReference>
<gene>
    <name evidence="5" type="ORF">ABDD91_26520</name>
</gene>
<dbReference type="InterPro" id="IPR036188">
    <property type="entry name" value="FAD/NAD-bd_sf"/>
</dbReference>
<dbReference type="EMBL" id="JBDIVD010000002">
    <property type="protein sequence ID" value="MEN3156396.1"/>
    <property type="molecule type" value="Genomic_DNA"/>
</dbReference>
<dbReference type="Pfam" id="PF01494">
    <property type="entry name" value="FAD_binding_3"/>
    <property type="match status" value="2"/>
</dbReference>
<dbReference type="PRINTS" id="PR00420">
    <property type="entry name" value="RNGMNOXGNASE"/>
</dbReference>
<evidence type="ECO:0000313" key="6">
    <source>
        <dbReference type="Proteomes" id="UP001418804"/>
    </source>
</evidence>
<dbReference type="SUPFAM" id="SSF54373">
    <property type="entry name" value="FAD-linked reductases, C-terminal domain"/>
    <property type="match status" value="1"/>
</dbReference>
<keyword evidence="1" id="KW-0560">Oxidoreductase</keyword>
<reference evidence="5 6" key="2">
    <citation type="submission" date="2024-05" db="EMBL/GenBank/DDBJ databases">
        <authorList>
            <person name="Zheng X."/>
        </authorList>
    </citation>
    <scope>NUCLEOTIDE SEQUENCE [LARGE SCALE GENOMIC DNA]</scope>
    <source>
        <strain evidence="5 6">C4-10</strain>
    </source>
</reference>
<protein>
    <submittedName>
        <fullName evidence="5">FAD-dependent monooxygenase</fullName>
    </submittedName>
</protein>
<dbReference type="RefSeq" id="WP_345936357.1">
    <property type="nucleotide sequence ID" value="NZ_JBDIVD010000002.1"/>
</dbReference>
<comment type="caution">
    <text evidence="5">The sequence shown here is derived from an EMBL/GenBank/DDBJ whole genome shotgun (WGS) entry which is preliminary data.</text>
</comment>
<sequence>MTERNIEKDNFLSESFNDTFTESIQEANKSAVVVGASLSGLMAGIALARAGLNVTILERAGVERRSGAGLQVDSGEIDRTKTAKFLRKLASGGIRSAEAWSSIEFRLRTEAEADPRIDLRYDTRVQTINQDDDSAWVVTNNGEIFRGDILIGADGHRSTVRRHVAPDKPNATFAGYLIWVAIVDENDIPEEHRPSLNDPKFTMPDGIGDFLLGSIVAGADGSHDLGDRRLAWAWYDNTRNDLLRRLGCVEGTVVQHSLNAPDIPEQTLIELAEQASVRWPQPWLAATLHSIQTRNLIGIPIAEYVPDNLVKGRIAIVGDAAHVVTPLTASGFNASLQDAATLADFVAKEIKGTEAAEALLEYESRRLKDVRQIVQSGQSFSRSFGQ</sequence>
<dbReference type="InterPro" id="IPR002938">
    <property type="entry name" value="FAD-bd"/>
</dbReference>
<feature type="domain" description="FAD-binding" evidence="3">
    <location>
        <begin position="105"/>
        <end position="165"/>
    </location>
</feature>
<dbReference type="SUPFAM" id="SSF51905">
    <property type="entry name" value="FAD/NAD(P)-binding domain"/>
    <property type="match status" value="1"/>
</dbReference>
<evidence type="ECO:0000259" key="3">
    <source>
        <dbReference type="Pfam" id="PF01494"/>
    </source>
</evidence>
<accession>A0ABD5KYQ8</accession>
<dbReference type="PANTHER" id="PTHR13789">
    <property type="entry name" value="MONOOXYGENASE"/>
    <property type="match status" value="1"/>
</dbReference>
<evidence type="ECO:0000256" key="1">
    <source>
        <dbReference type="ARBA" id="ARBA00023002"/>
    </source>
</evidence>
<proteinExistence type="predicted"/>
<feature type="domain" description="2,6-dihydroxypyridine 3-monooxygenase substrate binding" evidence="4">
    <location>
        <begin position="173"/>
        <end position="241"/>
    </location>
</feature>
<dbReference type="AlphaFoldDB" id="A0ABD5KYQ8"/>
<name>A0ABD5KYQ8_PRIAR</name>
<evidence type="ECO:0000256" key="2">
    <source>
        <dbReference type="ARBA" id="ARBA00023033"/>
    </source>
</evidence>
<organism evidence="5 6">
    <name type="scientific">Priestia aryabhattai</name>
    <name type="common">Bacillus aryabhattai</name>
    <dbReference type="NCBI Taxonomy" id="412384"/>
    <lineage>
        <taxon>Bacteria</taxon>
        <taxon>Bacillati</taxon>
        <taxon>Bacillota</taxon>
        <taxon>Bacilli</taxon>
        <taxon>Bacillales</taxon>
        <taxon>Bacillaceae</taxon>
        <taxon>Priestia</taxon>
    </lineage>
</organism>
<reference evidence="5 6" key="1">
    <citation type="submission" date="2024-05" db="EMBL/GenBank/DDBJ databases">
        <title>The mechanism of isolation and screening of efficient mineral weathering bacteria priestia aryabhattai c4-10 with weathered biotite.</title>
        <authorList>
            <person name="Yang S."/>
        </authorList>
    </citation>
    <scope>NUCLEOTIDE SEQUENCE [LARGE SCALE GENOMIC DNA]</scope>
    <source>
        <strain evidence="5 6">C4-10</strain>
    </source>
</reference>
<dbReference type="Gene3D" id="3.50.50.60">
    <property type="entry name" value="FAD/NAD(P)-binding domain"/>
    <property type="match status" value="2"/>
</dbReference>
<evidence type="ECO:0000313" key="5">
    <source>
        <dbReference type="EMBL" id="MEN3156396.1"/>
    </source>
</evidence>
<dbReference type="PANTHER" id="PTHR13789:SF309">
    <property type="entry name" value="PUTATIVE (AFU_ORTHOLOGUE AFUA_6G14510)-RELATED"/>
    <property type="match status" value="1"/>
</dbReference>
<keyword evidence="2 5" id="KW-0503">Monooxygenase</keyword>
<evidence type="ECO:0000259" key="4">
    <source>
        <dbReference type="Pfam" id="PF22607"/>
    </source>
</evidence>
<feature type="domain" description="FAD-binding" evidence="3">
    <location>
        <begin position="300"/>
        <end position="375"/>
    </location>
</feature>
<dbReference type="GO" id="GO:0004497">
    <property type="term" value="F:monooxygenase activity"/>
    <property type="evidence" value="ECO:0007669"/>
    <property type="project" value="UniProtKB-KW"/>
</dbReference>
<dbReference type="InterPro" id="IPR050493">
    <property type="entry name" value="FAD-dep_Monooxygenase_BioMet"/>
</dbReference>
<dbReference type="Proteomes" id="UP001418804">
    <property type="component" value="Unassembled WGS sequence"/>
</dbReference>
<dbReference type="Pfam" id="PF22607">
    <property type="entry name" value="FAD_binding-like"/>
    <property type="match status" value="1"/>
</dbReference>